<comment type="cofactor">
    <cofactor evidence="1">
        <name>Mg(2+)</name>
        <dbReference type="ChEBI" id="CHEBI:18420"/>
    </cofactor>
</comment>
<evidence type="ECO:0000313" key="5">
    <source>
        <dbReference type="EMBL" id="XAG40370.1"/>
    </source>
</evidence>
<dbReference type="SMART" id="SM00267">
    <property type="entry name" value="GGDEF"/>
    <property type="match status" value="1"/>
</dbReference>
<name>A0AAU6T5S8_9GAMM</name>
<sequence>MFLSTLFDRRFFSPFTWPLLALAALLIILALRQSLRQIEDVYQSDTLNSAIHLRDQFRQSQVFLEAMHGQAEERLRSTPQSALTRQLYHHIEALPDQGLALDHRPLELPRKLVGNLTGAGPLPPPGSKREARLHLALSLSPLLSTASREFDNEIAWVYFTGVDHFIYLYPWVPSSRFRFSPSLYQSTYWQDALAAHNPERGTIISRPFNDLAGKGQLITLSRPLYQEGHLVGMLSMDIQLSRLHQQLDELIPELGDYMLVNQYRQVLASSAANAVAPADLTPSSTYLWQQGTLRLILAIPDTPLRLIHTISLWPLLQAMICQSGPTLLAILFMLLAALSNLRARRLNQRLNYLSCHDNLTGAFNRHYLAQLEQQNTLTPAQQTGFLMFDADHFKRVNDTFGHGVGDAVLIHLVRLCQGQLRREDCLIRWGGEEFLVLIAQSDCALLAEVAERLRAVVAGHDWGAIAPGLAVTISLGHHACCEDIPHHEAVRRADVALYQAKANGRNRSERWQSDACEHTG</sequence>
<dbReference type="CDD" id="cd01949">
    <property type="entry name" value="GGDEF"/>
    <property type="match status" value="1"/>
</dbReference>
<dbReference type="InterPro" id="IPR043128">
    <property type="entry name" value="Rev_trsase/Diguanyl_cyclase"/>
</dbReference>
<dbReference type="RefSeq" id="WP_338610871.1">
    <property type="nucleotide sequence ID" value="NZ_CP095328.1"/>
</dbReference>
<dbReference type="EC" id="2.7.7.65" evidence="2"/>
<protein>
    <recommendedName>
        <fullName evidence="2">diguanylate cyclase</fullName>
        <ecNumber evidence="2">2.7.7.65</ecNumber>
    </recommendedName>
</protein>
<dbReference type="InterPro" id="IPR029151">
    <property type="entry name" value="Sensor-like_sf"/>
</dbReference>
<keyword evidence="5" id="KW-0548">Nucleotidyltransferase</keyword>
<evidence type="ECO:0000256" key="2">
    <source>
        <dbReference type="ARBA" id="ARBA00012528"/>
    </source>
</evidence>
<dbReference type="FunFam" id="3.30.70.270:FF:000001">
    <property type="entry name" value="Diguanylate cyclase domain protein"/>
    <property type="match status" value="1"/>
</dbReference>
<evidence type="ECO:0000259" key="4">
    <source>
        <dbReference type="PROSITE" id="PS50887"/>
    </source>
</evidence>
<dbReference type="GO" id="GO:1902201">
    <property type="term" value="P:negative regulation of bacterial-type flagellum-dependent cell motility"/>
    <property type="evidence" value="ECO:0007669"/>
    <property type="project" value="TreeGrafter"/>
</dbReference>
<evidence type="ECO:0000256" key="1">
    <source>
        <dbReference type="ARBA" id="ARBA00001946"/>
    </source>
</evidence>
<dbReference type="EMBL" id="CP095328">
    <property type="protein sequence ID" value="XAG40370.1"/>
    <property type="molecule type" value="Genomic_DNA"/>
</dbReference>
<dbReference type="PANTHER" id="PTHR45138">
    <property type="entry name" value="REGULATORY COMPONENTS OF SENSORY TRANSDUCTION SYSTEM"/>
    <property type="match status" value="1"/>
</dbReference>
<dbReference type="GO" id="GO:0052621">
    <property type="term" value="F:diguanylate cyclase activity"/>
    <property type="evidence" value="ECO:0007669"/>
    <property type="project" value="UniProtKB-EC"/>
</dbReference>
<dbReference type="CDD" id="cd18773">
    <property type="entry name" value="PDC1_HK_sensor"/>
    <property type="match status" value="1"/>
</dbReference>
<comment type="catalytic activity">
    <reaction evidence="3">
        <text>2 GTP = 3',3'-c-di-GMP + 2 diphosphate</text>
        <dbReference type="Rhea" id="RHEA:24898"/>
        <dbReference type="ChEBI" id="CHEBI:33019"/>
        <dbReference type="ChEBI" id="CHEBI:37565"/>
        <dbReference type="ChEBI" id="CHEBI:58805"/>
        <dbReference type="EC" id="2.7.7.65"/>
    </reaction>
</comment>
<proteinExistence type="predicted"/>
<evidence type="ECO:0000256" key="3">
    <source>
        <dbReference type="ARBA" id="ARBA00034247"/>
    </source>
</evidence>
<dbReference type="InterPro" id="IPR029787">
    <property type="entry name" value="Nucleotide_cyclase"/>
</dbReference>
<accession>A0AAU6T5S8</accession>
<reference evidence="5" key="1">
    <citation type="submission" date="2022-03" db="EMBL/GenBank/DDBJ databases">
        <title>Sea Food Isolates.</title>
        <authorList>
            <person name="Li C."/>
        </authorList>
    </citation>
    <scope>NUCLEOTIDE SEQUENCE</scope>
    <source>
        <strain evidence="5">19NY04SH05-1</strain>
    </source>
</reference>
<dbReference type="SUPFAM" id="SSF103190">
    <property type="entry name" value="Sensory domain-like"/>
    <property type="match status" value="1"/>
</dbReference>
<dbReference type="GO" id="GO:0043709">
    <property type="term" value="P:cell adhesion involved in single-species biofilm formation"/>
    <property type="evidence" value="ECO:0007669"/>
    <property type="project" value="TreeGrafter"/>
</dbReference>
<dbReference type="GO" id="GO:0005886">
    <property type="term" value="C:plasma membrane"/>
    <property type="evidence" value="ECO:0007669"/>
    <property type="project" value="TreeGrafter"/>
</dbReference>
<keyword evidence="5" id="KW-0808">Transferase</keyword>
<dbReference type="NCBIfam" id="TIGR00254">
    <property type="entry name" value="GGDEF"/>
    <property type="match status" value="1"/>
</dbReference>
<dbReference type="Gene3D" id="3.30.450.20">
    <property type="entry name" value="PAS domain"/>
    <property type="match status" value="1"/>
</dbReference>
<gene>
    <name evidence="5" type="ORF">MRK42_15390</name>
</gene>
<dbReference type="PANTHER" id="PTHR45138:SF9">
    <property type="entry name" value="DIGUANYLATE CYCLASE DGCM-RELATED"/>
    <property type="match status" value="1"/>
</dbReference>
<organism evidence="5">
    <name type="scientific">Aeromonas sp. 19NY04SH05-1</name>
    <dbReference type="NCBI Taxonomy" id="2920537"/>
    <lineage>
        <taxon>Bacteria</taxon>
        <taxon>Pseudomonadati</taxon>
        <taxon>Pseudomonadota</taxon>
        <taxon>Gammaproteobacteria</taxon>
        <taxon>Aeromonadales</taxon>
        <taxon>Aeromonadaceae</taxon>
        <taxon>Aeromonas</taxon>
    </lineage>
</organism>
<dbReference type="SUPFAM" id="SSF55073">
    <property type="entry name" value="Nucleotide cyclase"/>
    <property type="match status" value="1"/>
</dbReference>
<dbReference type="Gene3D" id="3.30.70.270">
    <property type="match status" value="1"/>
</dbReference>
<dbReference type="InterPro" id="IPR000160">
    <property type="entry name" value="GGDEF_dom"/>
</dbReference>
<dbReference type="AlphaFoldDB" id="A0AAU6T5S8"/>
<dbReference type="PROSITE" id="PS50887">
    <property type="entry name" value="GGDEF"/>
    <property type="match status" value="1"/>
</dbReference>
<dbReference type="InterPro" id="IPR050469">
    <property type="entry name" value="Diguanylate_Cyclase"/>
</dbReference>
<feature type="domain" description="GGDEF" evidence="4">
    <location>
        <begin position="381"/>
        <end position="513"/>
    </location>
</feature>
<dbReference type="Pfam" id="PF00990">
    <property type="entry name" value="GGDEF"/>
    <property type="match status" value="1"/>
</dbReference>